<keyword evidence="5" id="KW-0227">DNA damage</keyword>
<dbReference type="SUPFAM" id="SSF56672">
    <property type="entry name" value="DNA/RNA polymerases"/>
    <property type="match status" value="1"/>
</dbReference>
<dbReference type="EMBL" id="JAAARO010000009">
    <property type="protein sequence ID" value="KAF5742382.1"/>
    <property type="molecule type" value="Genomic_DNA"/>
</dbReference>
<dbReference type="GO" id="GO:0009314">
    <property type="term" value="P:response to radiation"/>
    <property type="evidence" value="ECO:0007669"/>
    <property type="project" value="TreeGrafter"/>
</dbReference>
<dbReference type="Pfam" id="PF00817">
    <property type="entry name" value="IMS"/>
    <property type="match status" value="1"/>
</dbReference>
<dbReference type="GO" id="GO:0035861">
    <property type="term" value="C:site of double-strand break"/>
    <property type="evidence" value="ECO:0007669"/>
    <property type="project" value="TreeGrafter"/>
</dbReference>
<evidence type="ECO:0000256" key="4">
    <source>
        <dbReference type="ARBA" id="ARBA00022723"/>
    </source>
</evidence>
<keyword evidence="4" id="KW-0479">Metal-binding</keyword>
<keyword evidence="3" id="KW-0548">Nucleotidyltransferase</keyword>
<dbReference type="InterPro" id="IPR052230">
    <property type="entry name" value="DNA_polymerase_eta"/>
</dbReference>
<proteinExistence type="predicted"/>
<evidence type="ECO:0000256" key="2">
    <source>
        <dbReference type="ARBA" id="ARBA00022679"/>
    </source>
</evidence>
<dbReference type="GO" id="GO:0003887">
    <property type="term" value="F:DNA-directed DNA polymerase activity"/>
    <property type="evidence" value="ECO:0007669"/>
    <property type="project" value="TreeGrafter"/>
</dbReference>
<gene>
    <name evidence="10" type="ORF">HS088_TW09G00429</name>
</gene>
<dbReference type="Gene3D" id="3.30.70.270">
    <property type="match status" value="1"/>
</dbReference>
<accession>A0A7J7D7S8</accession>
<evidence type="ECO:0000256" key="6">
    <source>
        <dbReference type="ARBA" id="ARBA00022842"/>
    </source>
</evidence>
<keyword evidence="7" id="KW-0234">DNA repair</keyword>
<dbReference type="InterPro" id="IPR001126">
    <property type="entry name" value="UmuC"/>
</dbReference>
<dbReference type="AlphaFoldDB" id="A0A7J7D7S8"/>
<evidence type="ECO:0000256" key="3">
    <source>
        <dbReference type="ARBA" id="ARBA00022695"/>
    </source>
</evidence>
<dbReference type="GO" id="GO:0006281">
    <property type="term" value="P:DNA repair"/>
    <property type="evidence" value="ECO:0007669"/>
    <property type="project" value="UniProtKB-KW"/>
</dbReference>
<reference evidence="10 11" key="1">
    <citation type="journal article" date="2020" name="Nat. Commun.">
        <title>Genome of Tripterygium wilfordii and identification of cytochrome P450 involved in triptolide biosynthesis.</title>
        <authorList>
            <person name="Tu L."/>
            <person name="Su P."/>
            <person name="Zhang Z."/>
            <person name="Gao L."/>
            <person name="Wang J."/>
            <person name="Hu T."/>
            <person name="Zhou J."/>
            <person name="Zhang Y."/>
            <person name="Zhao Y."/>
            <person name="Liu Y."/>
            <person name="Song Y."/>
            <person name="Tong Y."/>
            <person name="Lu Y."/>
            <person name="Yang J."/>
            <person name="Xu C."/>
            <person name="Jia M."/>
            <person name="Peters R.J."/>
            <person name="Huang L."/>
            <person name="Gao W."/>
        </authorList>
    </citation>
    <scope>NUCLEOTIDE SEQUENCE [LARGE SCALE GENOMIC DNA]</scope>
    <source>
        <strain evidence="11">cv. XIE 37</strain>
        <tissue evidence="10">Leaf</tissue>
    </source>
</reference>
<keyword evidence="2" id="KW-0808">Transferase</keyword>
<dbReference type="GO" id="GO:0005657">
    <property type="term" value="C:replication fork"/>
    <property type="evidence" value="ECO:0007669"/>
    <property type="project" value="TreeGrafter"/>
</dbReference>
<comment type="subcellular location">
    <subcellularLocation>
        <location evidence="1">Nucleus</location>
    </subcellularLocation>
</comment>
<dbReference type="GO" id="GO:0046872">
    <property type="term" value="F:metal ion binding"/>
    <property type="evidence" value="ECO:0007669"/>
    <property type="project" value="UniProtKB-KW"/>
</dbReference>
<dbReference type="PROSITE" id="PS50173">
    <property type="entry name" value="UMUC"/>
    <property type="match status" value="1"/>
</dbReference>
<sequence length="249" mass="27356">MPVAKPESSGARVIAHVDMDCFYVQVEQRKQPHLRGLPTAVVQYNEWKGGALIAVSYEARKYGVKRSMRGDEAKQVCPQIQLVQVPVARGKADLNAYRNAGSEVVSVLARKGRCERASIDEVYLDLTDASEHMLAENPPESLELIDEEALTSHVLGLKEDGSDTKVNTREWLCRADAEYRDKLLACGAIIVAEARMQVLKETEFTCSAGIAHNKMLAKLASAMNKPAQQTLVPSSSVEGLLSSFPIKKM</sequence>
<keyword evidence="8" id="KW-0539">Nucleus</keyword>
<dbReference type="FunFam" id="3.40.1170.60:FF:000003">
    <property type="entry name" value="DNA polymerase eta"/>
    <property type="match status" value="1"/>
</dbReference>
<keyword evidence="11" id="KW-1185">Reference proteome</keyword>
<evidence type="ECO:0000256" key="8">
    <source>
        <dbReference type="ARBA" id="ARBA00023242"/>
    </source>
</evidence>
<keyword evidence="6" id="KW-0460">Magnesium</keyword>
<dbReference type="FunFam" id="3.30.70.270:FF:000029">
    <property type="entry name" value="DNA polymerase eta"/>
    <property type="match status" value="1"/>
</dbReference>
<evidence type="ECO:0000256" key="5">
    <source>
        <dbReference type="ARBA" id="ARBA00022763"/>
    </source>
</evidence>
<dbReference type="InParanoid" id="A0A7J7D7S8"/>
<dbReference type="PANTHER" id="PTHR45873">
    <property type="entry name" value="DNA POLYMERASE ETA"/>
    <property type="match status" value="1"/>
</dbReference>
<evidence type="ECO:0000259" key="9">
    <source>
        <dbReference type="PROSITE" id="PS50173"/>
    </source>
</evidence>
<evidence type="ECO:0000256" key="1">
    <source>
        <dbReference type="ARBA" id="ARBA00004123"/>
    </source>
</evidence>
<dbReference type="Proteomes" id="UP000593562">
    <property type="component" value="Unassembled WGS sequence"/>
</dbReference>
<dbReference type="InterPro" id="IPR043128">
    <property type="entry name" value="Rev_trsase/Diguanyl_cyclase"/>
</dbReference>
<dbReference type="GO" id="GO:0005634">
    <property type="term" value="C:nucleus"/>
    <property type="evidence" value="ECO:0007669"/>
    <property type="project" value="UniProtKB-SubCell"/>
</dbReference>
<comment type="caution">
    <text evidence="10">The sequence shown here is derived from an EMBL/GenBank/DDBJ whole genome shotgun (WGS) entry which is preliminary data.</text>
</comment>
<evidence type="ECO:0000256" key="7">
    <source>
        <dbReference type="ARBA" id="ARBA00023204"/>
    </source>
</evidence>
<dbReference type="GO" id="GO:0042276">
    <property type="term" value="P:error-prone translesion synthesis"/>
    <property type="evidence" value="ECO:0007669"/>
    <property type="project" value="TreeGrafter"/>
</dbReference>
<dbReference type="PANTHER" id="PTHR45873:SF1">
    <property type="entry name" value="DNA POLYMERASE ETA"/>
    <property type="match status" value="1"/>
</dbReference>
<dbReference type="Gene3D" id="3.40.1170.60">
    <property type="match status" value="1"/>
</dbReference>
<evidence type="ECO:0000313" key="10">
    <source>
        <dbReference type="EMBL" id="KAF5742382.1"/>
    </source>
</evidence>
<dbReference type="InterPro" id="IPR043502">
    <property type="entry name" value="DNA/RNA_pol_sf"/>
</dbReference>
<feature type="domain" description="UmuC" evidence="9">
    <location>
        <begin position="14"/>
        <end position="249"/>
    </location>
</feature>
<evidence type="ECO:0000313" key="11">
    <source>
        <dbReference type="Proteomes" id="UP000593562"/>
    </source>
</evidence>
<protein>
    <submittedName>
        <fullName evidence="10">DNA polymerase eta isoform X2</fullName>
    </submittedName>
</protein>
<name>A0A7J7D7S8_TRIWF</name>
<organism evidence="10 11">
    <name type="scientific">Tripterygium wilfordii</name>
    <name type="common">Thunder God vine</name>
    <dbReference type="NCBI Taxonomy" id="458696"/>
    <lineage>
        <taxon>Eukaryota</taxon>
        <taxon>Viridiplantae</taxon>
        <taxon>Streptophyta</taxon>
        <taxon>Embryophyta</taxon>
        <taxon>Tracheophyta</taxon>
        <taxon>Spermatophyta</taxon>
        <taxon>Magnoliopsida</taxon>
        <taxon>eudicotyledons</taxon>
        <taxon>Gunneridae</taxon>
        <taxon>Pentapetalae</taxon>
        <taxon>rosids</taxon>
        <taxon>fabids</taxon>
        <taxon>Celastrales</taxon>
        <taxon>Celastraceae</taxon>
        <taxon>Tripterygium</taxon>
    </lineage>
</organism>